<sequence>MNWDDLRYFLAAVRGGTFSAAAEELAVNRTTVARRITQLERRLGQALFVHQHNQYQLSQFGEELYRQASRLEKDLLSLEEQLGLGEERLEGQLRIAAPLGLGPEFINELSQFSLAYPQVRWELLNTLDPIAALNHRKADVAIAVSNTCPPHIRGHFLGEMGRAVYASKSYLKRIPAETPLAQHHWIGWGKDLAESQAAKWIARELPDTVYKPAEVNSWNAILAAVKSGLGVAHLWCFLADSDRQLTPIRPPDEELSMGLWLMRPANIPANARVKAFITTLRPLLKQRLG</sequence>
<dbReference type="Proteomes" id="UP000537130">
    <property type="component" value="Unassembled WGS sequence"/>
</dbReference>
<dbReference type="InterPro" id="IPR036388">
    <property type="entry name" value="WH-like_DNA-bd_sf"/>
</dbReference>
<dbReference type="GO" id="GO:0006351">
    <property type="term" value="P:DNA-templated transcription"/>
    <property type="evidence" value="ECO:0007669"/>
    <property type="project" value="TreeGrafter"/>
</dbReference>
<dbReference type="Pfam" id="PF00126">
    <property type="entry name" value="HTH_1"/>
    <property type="match status" value="1"/>
</dbReference>
<reference evidence="7 8" key="1">
    <citation type="submission" date="2020-08" db="EMBL/GenBank/DDBJ databases">
        <title>Genomic Encyclopedia of Type Strains, Phase III (KMG-III): the genomes of soil and plant-associated and newly described type strains.</title>
        <authorList>
            <person name="Whitman W."/>
        </authorList>
    </citation>
    <scope>NUCLEOTIDE SEQUENCE [LARGE SCALE GENOMIC DNA]</scope>
    <source>
        <strain evidence="7 8">CECT 8654</strain>
    </source>
</reference>
<dbReference type="PANTHER" id="PTHR30537:SF3">
    <property type="entry name" value="TRANSCRIPTIONAL REGULATORY PROTEIN"/>
    <property type="match status" value="1"/>
</dbReference>
<evidence type="ECO:0000256" key="3">
    <source>
        <dbReference type="ARBA" id="ARBA00023125"/>
    </source>
</evidence>
<gene>
    <name evidence="7" type="ORF">FHR99_001930</name>
</gene>
<feature type="domain" description="HTH lysR-type" evidence="6">
    <location>
        <begin position="1"/>
        <end position="58"/>
    </location>
</feature>
<dbReference type="AlphaFoldDB" id="A0A7W4W589"/>
<keyword evidence="8" id="KW-1185">Reference proteome</keyword>
<dbReference type="RefSeq" id="WP_183410433.1">
    <property type="nucleotide sequence ID" value="NZ_JACHWY010000002.1"/>
</dbReference>
<dbReference type="InterPro" id="IPR058163">
    <property type="entry name" value="LysR-type_TF_proteobact-type"/>
</dbReference>
<dbReference type="PANTHER" id="PTHR30537">
    <property type="entry name" value="HTH-TYPE TRANSCRIPTIONAL REGULATOR"/>
    <property type="match status" value="1"/>
</dbReference>
<evidence type="ECO:0000313" key="8">
    <source>
        <dbReference type="Proteomes" id="UP000537130"/>
    </source>
</evidence>
<dbReference type="InterPro" id="IPR005119">
    <property type="entry name" value="LysR_subst-bd"/>
</dbReference>
<proteinExistence type="inferred from homology"/>
<dbReference type="Pfam" id="PF03466">
    <property type="entry name" value="LysR_substrate"/>
    <property type="match status" value="1"/>
</dbReference>
<evidence type="ECO:0000256" key="4">
    <source>
        <dbReference type="ARBA" id="ARBA00023163"/>
    </source>
</evidence>
<evidence type="ECO:0000313" key="7">
    <source>
        <dbReference type="EMBL" id="MBB3047664.1"/>
    </source>
</evidence>
<dbReference type="InterPro" id="IPR000847">
    <property type="entry name" value="LysR_HTH_N"/>
</dbReference>
<feature type="coiled-coil region" evidence="5">
    <location>
        <begin position="61"/>
        <end position="88"/>
    </location>
</feature>
<keyword evidence="4" id="KW-0804">Transcription</keyword>
<dbReference type="Gene3D" id="3.40.190.290">
    <property type="match status" value="1"/>
</dbReference>
<keyword evidence="3 7" id="KW-0238">DNA-binding</keyword>
<dbReference type="GO" id="GO:0003700">
    <property type="term" value="F:DNA-binding transcription factor activity"/>
    <property type="evidence" value="ECO:0007669"/>
    <property type="project" value="InterPro"/>
</dbReference>
<dbReference type="GO" id="GO:0043565">
    <property type="term" value="F:sequence-specific DNA binding"/>
    <property type="evidence" value="ECO:0007669"/>
    <property type="project" value="TreeGrafter"/>
</dbReference>
<name>A0A7W4W589_9GAMM</name>
<dbReference type="PROSITE" id="PS50931">
    <property type="entry name" value="HTH_LYSR"/>
    <property type="match status" value="1"/>
</dbReference>
<dbReference type="Gene3D" id="1.10.10.10">
    <property type="entry name" value="Winged helix-like DNA-binding domain superfamily/Winged helix DNA-binding domain"/>
    <property type="match status" value="1"/>
</dbReference>
<accession>A0A7W4W589</accession>
<dbReference type="SUPFAM" id="SSF53850">
    <property type="entry name" value="Periplasmic binding protein-like II"/>
    <property type="match status" value="1"/>
</dbReference>
<dbReference type="SUPFAM" id="SSF46785">
    <property type="entry name" value="Winged helix' DNA-binding domain"/>
    <property type="match status" value="1"/>
</dbReference>
<protein>
    <submittedName>
        <fullName evidence="7">DNA-binding transcriptional LysR family regulator</fullName>
    </submittedName>
</protein>
<evidence type="ECO:0000256" key="5">
    <source>
        <dbReference type="SAM" id="Coils"/>
    </source>
</evidence>
<evidence type="ECO:0000256" key="2">
    <source>
        <dbReference type="ARBA" id="ARBA00023015"/>
    </source>
</evidence>
<dbReference type="InterPro" id="IPR036390">
    <property type="entry name" value="WH_DNA-bd_sf"/>
</dbReference>
<evidence type="ECO:0000256" key="1">
    <source>
        <dbReference type="ARBA" id="ARBA00009437"/>
    </source>
</evidence>
<organism evidence="7 8">
    <name type="scientific">Litorivivens lipolytica</name>
    <dbReference type="NCBI Taxonomy" id="1524264"/>
    <lineage>
        <taxon>Bacteria</taxon>
        <taxon>Pseudomonadati</taxon>
        <taxon>Pseudomonadota</taxon>
        <taxon>Gammaproteobacteria</taxon>
        <taxon>Litorivivens</taxon>
    </lineage>
</organism>
<evidence type="ECO:0000259" key="6">
    <source>
        <dbReference type="PROSITE" id="PS50931"/>
    </source>
</evidence>
<comment type="similarity">
    <text evidence="1">Belongs to the LysR transcriptional regulatory family.</text>
</comment>
<keyword evidence="2" id="KW-0805">Transcription regulation</keyword>
<dbReference type="EMBL" id="JACHWY010000002">
    <property type="protein sequence ID" value="MBB3047664.1"/>
    <property type="molecule type" value="Genomic_DNA"/>
</dbReference>
<comment type="caution">
    <text evidence="7">The sequence shown here is derived from an EMBL/GenBank/DDBJ whole genome shotgun (WGS) entry which is preliminary data.</text>
</comment>
<keyword evidence="5" id="KW-0175">Coiled coil</keyword>